<dbReference type="InterPro" id="IPR011009">
    <property type="entry name" value="Kinase-like_dom_sf"/>
</dbReference>
<dbReference type="Proteomes" id="UP000669179">
    <property type="component" value="Unassembled WGS sequence"/>
</dbReference>
<comment type="caution">
    <text evidence="1">The sequence shown here is derived from an EMBL/GenBank/DDBJ whole genome shotgun (WGS) entry which is preliminary data.</text>
</comment>
<sequence>MAVERIRWEDLPERTRRQVETETGTVYAAETVSEGLNSAIAAILRTESGRVFVKGLHRDYPRRWTQDREAAINSSIGHISPRLLWRVEGEWDLLGFEAIDGRHADYRPGSTDLPLLISTMAELGKTTCPDVEIKVAEDRWRPYVSNLAHLAHFAGDRLLHTDYNPVNILIADGRALLIDWAWPTKGAAWIDPACLITRLMASGHTAAQAEGAVRDLPAWREAPVDGLHRFAEANARVWAEIATNDSSEWTHSMNTAAREWLKHRATL</sequence>
<organism evidence="1 2">
    <name type="scientific">Actinomadura barringtoniae</name>
    <dbReference type="NCBI Taxonomy" id="1427535"/>
    <lineage>
        <taxon>Bacteria</taxon>
        <taxon>Bacillati</taxon>
        <taxon>Actinomycetota</taxon>
        <taxon>Actinomycetes</taxon>
        <taxon>Streptosporangiales</taxon>
        <taxon>Thermomonosporaceae</taxon>
        <taxon>Actinomadura</taxon>
    </lineage>
</organism>
<dbReference type="EMBL" id="JAGEOJ010000036">
    <property type="protein sequence ID" value="MBO2455377.1"/>
    <property type="molecule type" value="Genomic_DNA"/>
</dbReference>
<dbReference type="RefSeq" id="WP_208263605.1">
    <property type="nucleotide sequence ID" value="NZ_JAGEOJ010000036.1"/>
</dbReference>
<gene>
    <name evidence="1" type="ORF">J4573_50450</name>
</gene>
<name>A0A939TDA0_9ACTN</name>
<evidence type="ECO:0000313" key="2">
    <source>
        <dbReference type="Proteomes" id="UP000669179"/>
    </source>
</evidence>
<dbReference type="AlphaFoldDB" id="A0A939TDA0"/>
<proteinExistence type="predicted"/>
<dbReference type="SUPFAM" id="SSF56112">
    <property type="entry name" value="Protein kinase-like (PK-like)"/>
    <property type="match status" value="1"/>
</dbReference>
<keyword evidence="2" id="KW-1185">Reference proteome</keyword>
<evidence type="ECO:0008006" key="3">
    <source>
        <dbReference type="Google" id="ProtNLM"/>
    </source>
</evidence>
<evidence type="ECO:0000313" key="1">
    <source>
        <dbReference type="EMBL" id="MBO2455377.1"/>
    </source>
</evidence>
<protein>
    <recommendedName>
        <fullName evidence="3">Aminoglycoside phosphotransferase</fullName>
    </recommendedName>
</protein>
<accession>A0A939TDA0</accession>
<reference evidence="1" key="1">
    <citation type="submission" date="2021-03" db="EMBL/GenBank/DDBJ databases">
        <authorList>
            <person name="Kanchanasin P."/>
            <person name="Saeng-In P."/>
            <person name="Phongsopitanun W."/>
            <person name="Yuki M."/>
            <person name="Kudo T."/>
            <person name="Ohkuma M."/>
            <person name="Tanasupawat S."/>
        </authorList>
    </citation>
    <scope>NUCLEOTIDE SEQUENCE</scope>
    <source>
        <strain evidence="1">GKU 128</strain>
    </source>
</reference>